<evidence type="ECO:0000313" key="1">
    <source>
        <dbReference type="EMBL" id="KAJ6429397.1"/>
    </source>
</evidence>
<sequence>MSACNLKFLILEAEVNNPASVHKGNNDCEDSMPDNYTAFAEMSDLGVVNDLISGAEVGKIMFSLCISMSALEGISFKRISEQLVSRTTPITKVPQGPLEVKTTLLTSIGILRSSTSVQPQSLELDQGLPSNASQSALLGIGQDRHELITSLELTSTDYPIAFISREILAATYTSFL</sequence>
<name>A0AAD6KVX3_9ROSI</name>
<accession>A0AAD6KVX3</accession>
<comment type="caution">
    <text evidence="1">The sequence shown here is derived from an EMBL/GenBank/DDBJ whole genome shotgun (WGS) entry which is preliminary data.</text>
</comment>
<protein>
    <submittedName>
        <fullName evidence="1">Uncharacterized protein</fullName>
    </submittedName>
</protein>
<reference evidence="1 2" key="1">
    <citation type="journal article" date="2023" name="Int. J. Mol. Sci.">
        <title>De Novo Assembly and Annotation of 11 Diverse Shrub Willow (Salix) Genomes Reveals Novel Gene Organization in Sex-Linked Regions.</title>
        <authorList>
            <person name="Hyden B."/>
            <person name="Feng K."/>
            <person name="Yates T.B."/>
            <person name="Jawdy S."/>
            <person name="Cereghino C."/>
            <person name="Smart L.B."/>
            <person name="Muchero W."/>
        </authorList>
    </citation>
    <scope>NUCLEOTIDE SEQUENCE [LARGE SCALE GENOMIC DNA]</scope>
    <source>
        <tissue evidence="1">Shoot tip</tissue>
    </source>
</reference>
<evidence type="ECO:0000313" key="2">
    <source>
        <dbReference type="Proteomes" id="UP001162972"/>
    </source>
</evidence>
<keyword evidence="2" id="KW-1185">Reference proteome</keyword>
<dbReference type="EMBL" id="JAPFFJ010000004">
    <property type="protein sequence ID" value="KAJ6429397.1"/>
    <property type="molecule type" value="Genomic_DNA"/>
</dbReference>
<gene>
    <name evidence="1" type="ORF">OIU84_020930</name>
</gene>
<proteinExistence type="predicted"/>
<dbReference type="AlphaFoldDB" id="A0AAD6KVX3"/>
<organism evidence="1 2">
    <name type="scientific">Salix udensis</name>
    <dbReference type="NCBI Taxonomy" id="889485"/>
    <lineage>
        <taxon>Eukaryota</taxon>
        <taxon>Viridiplantae</taxon>
        <taxon>Streptophyta</taxon>
        <taxon>Embryophyta</taxon>
        <taxon>Tracheophyta</taxon>
        <taxon>Spermatophyta</taxon>
        <taxon>Magnoliopsida</taxon>
        <taxon>eudicotyledons</taxon>
        <taxon>Gunneridae</taxon>
        <taxon>Pentapetalae</taxon>
        <taxon>rosids</taxon>
        <taxon>fabids</taxon>
        <taxon>Malpighiales</taxon>
        <taxon>Salicaceae</taxon>
        <taxon>Saliceae</taxon>
        <taxon>Salix</taxon>
    </lineage>
</organism>
<dbReference type="Proteomes" id="UP001162972">
    <property type="component" value="Chromosome 8"/>
</dbReference>